<comment type="caution">
    <text evidence="10">The sequence shown here is derived from an EMBL/GenBank/DDBJ whole genome shotgun (WGS) entry which is preliminary data.</text>
</comment>
<keyword evidence="5 8" id="KW-1133">Transmembrane helix</keyword>
<evidence type="ECO:0000256" key="1">
    <source>
        <dbReference type="ARBA" id="ARBA00004141"/>
    </source>
</evidence>
<feature type="transmembrane region" description="Helical" evidence="8">
    <location>
        <begin position="537"/>
        <end position="555"/>
    </location>
</feature>
<keyword evidence="6 8" id="KW-0472">Membrane</keyword>
<evidence type="ECO:0000256" key="3">
    <source>
        <dbReference type="ARBA" id="ARBA00022692"/>
    </source>
</evidence>
<feature type="signal peptide" evidence="9">
    <location>
        <begin position="1"/>
        <end position="17"/>
    </location>
</feature>
<feature type="transmembrane region" description="Helical" evidence="8">
    <location>
        <begin position="677"/>
        <end position="696"/>
    </location>
</feature>
<accession>A0A482W741</accession>
<feature type="transmembrane region" description="Helical" evidence="8">
    <location>
        <begin position="644"/>
        <end position="665"/>
    </location>
</feature>
<evidence type="ECO:0000313" key="10">
    <source>
        <dbReference type="EMBL" id="RZC40785.1"/>
    </source>
</evidence>
<dbReference type="Proteomes" id="UP000292052">
    <property type="component" value="Unassembled WGS sequence"/>
</dbReference>
<name>A0A482W741_ASBVE</name>
<evidence type="ECO:0000256" key="2">
    <source>
        <dbReference type="ARBA" id="ARBA00006618"/>
    </source>
</evidence>
<dbReference type="Pfam" id="PF13965">
    <property type="entry name" value="SID-1_RNA_chan"/>
    <property type="match status" value="1"/>
</dbReference>
<evidence type="ECO:0000256" key="7">
    <source>
        <dbReference type="ARBA" id="ARBA00023180"/>
    </source>
</evidence>
<evidence type="ECO:0000256" key="4">
    <source>
        <dbReference type="ARBA" id="ARBA00022729"/>
    </source>
</evidence>
<evidence type="ECO:0000256" key="8">
    <source>
        <dbReference type="SAM" id="Phobius"/>
    </source>
</evidence>
<dbReference type="PANTHER" id="PTHR12185:SF14">
    <property type="entry name" value="CHOLESTEROL UPTAKE PROTEIN 1"/>
    <property type="match status" value="1"/>
</dbReference>
<keyword evidence="3 8" id="KW-0812">Transmembrane</keyword>
<dbReference type="AlphaFoldDB" id="A0A482W741"/>
<dbReference type="GO" id="GO:0051033">
    <property type="term" value="F:RNA transmembrane transporter activity"/>
    <property type="evidence" value="ECO:0007669"/>
    <property type="project" value="TreeGrafter"/>
</dbReference>
<gene>
    <name evidence="10" type="ORF">BDFB_006518</name>
</gene>
<dbReference type="OrthoDB" id="416618at2759"/>
<feature type="transmembrane region" description="Helical" evidence="8">
    <location>
        <begin position="727"/>
        <end position="746"/>
    </location>
</feature>
<keyword evidence="4 9" id="KW-0732">Signal</keyword>
<evidence type="ECO:0000256" key="5">
    <source>
        <dbReference type="ARBA" id="ARBA00022989"/>
    </source>
</evidence>
<dbReference type="EMBL" id="QDEB01023106">
    <property type="protein sequence ID" value="RZC40785.1"/>
    <property type="molecule type" value="Genomic_DNA"/>
</dbReference>
<feature type="chain" id="PRO_5019790654" evidence="9">
    <location>
        <begin position="18"/>
        <end position="761"/>
    </location>
</feature>
<feature type="transmembrane region" description="Helical" evidence="8">
    <location>
        <begin position="561"/>
        <end position="587"/>
    </location>
</feature>
<feature type="transmembrane region" description="Helical" evidence="8">
    <location>
        <begin position="506"/>
        <end position="525"/>
    </location>
</feature>
<evidence type="ECO:0000256" key="6">
    <source>
        <dbReference type="ARBA" id="ARBA00023136"/>
    </source>
</evidence>
<feature type="transmembrane region" description="Helical" evidence="8">
    <location>
        <begin position="388"/>
        <end position="407"/>
    </location>
</feature>
<feature type="transmembrane region" description="Helical" evidence="8">
    <location>
        <begin position="615"/>
        <end position="638"/>
    </location>
</feature>
<reference evidence="10 11" key="1">
    <citation type="submission" date="2017-03" db="EMBL/GenBank/DDBJ databases">
        <title>Genome of the blue death feigning beetle - Asbolus verrucosus.</title>
        <authorList>
            <person name="Rider S.D."/>
        </authorList>
    </citation>
    <scope>NUCLEOTIDE SEQUENCE [LARGE SCALE GENOMIC DNA]</scope>
    <source>
        <strain evidence="10">Butters</strain>
        <tissue evidence="10">Head and leg muscle</tissue>
    </source>
</reference>
<evidence type="ECO:0000256" key="9">
    <source>
        <dbReference type="SAM" id="SignalP"/>
    </source>
</evidence>
<feature type="transmembrane region" description="Helical" evidence="8">
    <location>
        <begin position="480"/>
        <end position="500"/>
    </location>
</feature>
<keyword evidence="7" id="KW-0325">Glycoprotein</keyword>
<feature type="transmembrane region" description="Helical" evidence="8">
    <location>
        <begin position="298"/>
        <end position="324"/>
    </location>
</feature>
<keyword evidence="11" id="KW-1185">Reference proteome</keyword>
<dbReference type="PANTHER" id="PTHR12185">
    <property type="entry name" value="SID1 TRANSMEMBRANE FAMILY MEMEBER"/>
    <property type="match status" value="1"/>
</dbReference>
<feature type="transmembrane region" description="Helical" evidence="8">
    <location>
        <begin position="442"/>
        <end position="460"/>
    </location>
</feature>
<evidence type="ECO:0000313" key="11">
    <source>
        <dbReference type="Proteomes" id="UP000292052"/>
    </source>
</evidence>
<comment type="subcellular location">
    <subcellularLocation>
        <location evidence="1">Membrane</location>
        <topology evidence="1">Multi-pass membrane protein</topology>
    </subcellularLocation>
</comment>
<dbReference type="GO" id="GO:0005886">
    <property type="term" value="C:plasma membrane"/>
    <property type="evidence" value="ECO:0007669"/>
    <property type="project" value="TreeGrafter"/>
</dbReference>
<organism evidence="10 11">
    <name type="scientific">Asbolus verrucosus</name>
    <name type="common">Desert ironclad beetle</name>
    <dbReference type="NCBI Taxonomy" id="1661398"/>
    <lineage>
        <taxon>Eukaryota</taxon>
        <taxon>Metazoa</taxon>
        <taxon>Ecdysozoa</taxon>
        <taxon>Arthropoda</taxon>
        <taxon>Hexapoda</taxon>
        <taxon>Insecta</taxon>
        <taxon>Pterygota</taxon>
        <taxon>Neoptera</taxon>
        <taxon>Endopterygota</taxon>
        <taxon>Coleoptera</taxon>
        <taxon>Polyphaga</taxon>
        <taxon>Cucujiformia</taxon>
        <taxon>Tenebrionidae</taxon>
        <taxon>Pimeliinae</taxon>
        <taxon>Asbolus</taxon>
    </lineage>
</organism>
<dbReference type="STRING" id="1661398.A0A482W741"/>
<dbReference type="GO" id="GO:0003725">
    <property type="term" value="F:double-stranded RNA binding"/>
    <property type="evidence" value="ECO:0007669"/>
    <property type="project" value="TreeGrafter"/>
</dbReference>
<sequence>MRTTWCFFLAIIPLVLSARVNELHIKQHQGIYSQVMEFSFNGTTEHVLVFPTSSSIYPYRIQAWSTNTSVNNPVLVVVRQEREVLSWQVPFVVDTSRRDTKIHFHNTSRTLCHNNMSKITKTKFGLRFLMKQLSQNFIVALSTSSVRNVNIFVKVEEERDFYLQDGSNYSITVSPSQTRYYYYQFPNNKSDTAIIEITSNDDVCLTVSIQDSYCPVFDLDKDISYEGKYQTINRKGGMSIRRRDFPDGFFLVFVAKADNYECNEKHSLLPHRVPDVKFENRTSMVEFTVIKGINAKDYGVASLITLGAIGGFYVLAIVMVFVFTRWGTISRFKKCQTTDVTDHDRDNEMVAEPILTEEDRRQLLQKKTLTVNLLARAPVKDRKRSYNYLWHILSIAIFYSIPVVQLVSTYQRVVNRTGDQDMCYYNFLCANPAWGLSDFNHIFSNVGYVFMGILFLCVVLHRHATISNSSTGVPIHYGVFYAMGIALIIEGILSACYHICPSQSNYQFDTSFMYVMAVLCMVKLYQNRHPDVNATAYATFTVLGLAIFLAMVGILNGTLGVWIFFVVVYSLLCAYISFKIYFISFVFDGFKQFKESLWAPGNKVEAIAPIKKSRFVLLLIANIINYAMLITGLCLYNSNVTDFGTFLLGLLMGNSVLYAVFYTGMKLVHGERICFEAIIYGLLGIICWASATVFFLDNATLWTVSPAESRQWNQECILLNFYDKHDVWHLLSAPALYLTFMFLLSLDDDLIDKKRCDITVF</sequence>
<dbReference type="InterPro" id="IPR025958">
    <property type="entry name" value="SID1_TM_fam"/>
</dbReference>
<proteinExistence type="inferred from homology"/>
<dbReference type="GO" id="GO:0005764">
    <property type="term" value="C:lysosome"/>
    <property type="evidence" value="ECO:0007669"/>
    <property type="project" value="TreeGrafter"/>
</dbReference>
<comment type="similarity">
    <text evidence="2">Belongs to the SID1 family.</text>
</comment>
<protein>
    <submittedName>
        <fullName evidence="10">Sid-1-related A</fullName>
    </submittedName>
</protein>